<dbReference type="AlphaFoldDB" id="A0A4Y8AKE5"/>
<sequence length="150" mass="17090">MRYLCFCVLFVFSFFKNTGPADTPANRICGKWESAEKNLTVEVYPYNNTFKAKIIRFTGGVSKTKPMETITDIKNPDKALRDRKVLGLNVVEGLTYNSGSDTWENGKIYEVQSGKYWNVAASLTKDGLLKVKGYWHIKLLGKTMTFKRVQ</sequence>
<reference evidence="3 4" key="1">
    <citation type="journal article" date="2016" name="Int. J. Syst. Evol. Microbiol.">
        <title>Proposal of Mucilaginibacter phyllosphaerae sp. nov. isolated from the phyllosphere of Galium album.</title>
        <authorList>
            <person name="Aydogan E.L."/>
            <person name="Busse H.J."/>
            <person name="Moser G."/>
            <person name="Muller C."/>
            <person name="Kampfer P."/>
            <person name="Glaeser S.P."/>
        </authorList>
    </citation>
    <scope>NUCLEOTIDE SEQUENCE [LARGE SCALE GENOMIC DNA]</scope>
    <source>
        <strain evidence="3 4">PP-F2FG21</strain>
    </source>
</reference>
<dbReference type="EMBL" id="JACIEG010000001">
    <property type="protein sequence ID" value="MBB3967844.1"/>
    <property type="molecule type" value="Genomic_DNA"/>
</dbReference>
<proteinExistence type="predicted"/>
<dbReference type="EMBL" id="SNQG01000001">
    <property type="protein sequence ID" value="TEW69112.1"/>
    <property type="molecule type" value="Genomic_DNA"/>
</dbReference>
<evidence type="ECO:0000259" key="1">
    <source>
        <dbReference type="Pfam" id="PF09917"/>
    </source>
</evidence>
<evidence type="ECO:0000313" key="3">
    <source>
        <dbReference type="EMBL" id="TEW69112.1"/>
    </source>
</evidence>
<dbReference type="Gene3D" id="2.40.128.520">
    <property type="match status" value="1"/>
</dbReference>
<accession>A0A4Y8AKE5</accession>
<dbReference type="Proteomes" id="UP000583101">
    <property type="component" value="Unassembled WGS sequence"/>
</dbReference>
<dbReference type="RefSeq" id="WP_134334947.1">
    <property type="nucleotide sequence ID" value="NZ_BMCZ01000001.1"/>
</dbReference>
<dbReference type="PANTHER" id="PTHR36919">
    <property type="entry name" value="BLR1215 PROTEIN"/>
    <property type="match status" value="1"/>
</dbReference>
<evidence type="ECO:0000313" key="5">
    <source>
        <dbReference type="Proteomes" id="UP000583101"/>
    </source>
</evidence>
<dbReference type="Proteomes" id="UP000297248">
    <property type="component" value="Unassembled WGS sequence"/>
</dbReference>
<evidence type="ECO:0000313" key="2">
    <source>
        <dbReference type="EMBL" id="MBB3967844.1"/>
    </source>
</evidence>
<dbReference type="Pfam" id="PF09917">
    <property type="entry name" value="DUF2147"/>
    <property type="match status" value="1"/>
</dbReference>
<dbReference type="InterPro" id="IPR019223">
    <property type="entry name" value="DUF2147"/>
</dbReference>
<protein>
    <submittedName>
        <fullName evidence="3">DUF2147 domain-containing protein</fullName>
    </submittedName>
    <submittedName>
        <fullName evidence="2">Uncharacterized protein (DUF2147 family)</fullName>
    </submittedName>
</protein>
<reference evidence="2 5" key="3">
    <citation type="submission" date="2020-08" db="EMBL/GenBank/DDBJ databases">
        <title>Genomic Encyclopedia of Type Strains, Phase IV (KMG-IV): sequencing the most valuable type-strain genomes for metagenomic binning, comparative biology and taxonomic classification.</title>
        <authorList>
            <person name="Goeker M."/>
        </authorList>
    </citation>
    <scope>NUCLEOTIDE SEQUENCE [LARGE SCALE GENOMIC DNA]</scope>
    <source>
        <strain evidence="2 5">DSM 100995</strain>
    </source>
</reference>
<feature type="domain" description="DUF2147" evidence="1">
    <location>
        <begin position="30"/>
        <end position="148"/>
    </location>
</feature>
<reference evidence="3" key="2">
    <citation type="submission" date="2019-03" db="EMBL/GenBank/DDBJ databases">
        <authorList>
            <person name="Yan Y.-Q."/>
            <person name="Du Z.-J."/>
        </authorList>
    </citation>
    <scope>NUCLEOTIDE SEQUENCE</scope>
    <source>
        <strain evidence="3">PP-F2FG21</strain>
    </source>
</reference>
<dbReference type="PANTHER" id="PTHR36919:SF2">
    <property type="entry name" value="BLL6627 PROTEIN"/>
    <property type="match status" value="1"/>
</dbReference>
<comment type="caution">
    <text evidence="3">The sequence shown here is derived from an EMBL/GenBank/DDBJ whole genome shotgun (WGS) entry which is preliminary data.</text>
</comment>
<organism evidence="3 4">
    <name type="scientific">Mucilaginibacter phyllosphaerae</name>
    <dbReference type="NCBI Taxonomy" id="1812349"/>
    <lineage>
        <taxon>Bacteria</taxon>
        <taxon>Pseudomonadati</taxon>
        <taxon>Bacteroidota</taxon>
        <taxon>Sphingobacteriia</taxon>
        <taxon>Sphingobacteriales</taxon>
        <taxon>Sphingobacteriaceae</taxon>
        <taxon>Mucilaginibacter</taxon>
    </lineage>
</organism>
<keyword evidence="5" id="KW-1185">Reference proteome</keyword>
<name>A0A4Y8AKE5_9SPHI</name>
<evidence type="ECO:0000313" key="4">
    <source>
        <dbReference type="Proteomes" id="UP000297248"/>
    </source>
</evidence>
<gene>
    <name evidence="3" type="ORF">E2R65_02800</name>
    <name evidence="2" type="ORF">GGR35_000430</name>
</gene>